<comment type="caution">
    <text evidence="2">The sequence shown here is derived from an EMBL/GenBank/DDBJ whole genome shotgun (WGS) entry which is preliminary data.</text>
</comment>
<keyword evidence="3" id="KW-1185">Reference proteome</keyword>
<accession>A0AAV4W0H2</accession>
<feature type="compositionally biased region" description="Basic and acidic residues" evidence="1">
    <location>
        <begin position="45"/>
        <end position="60"/>
    </location>
</feature>
<evidence type="ECO:0000313" key="2">
    <source>
        <dbReference type="EMBL" id="GIY76240.1"/>
    </source>
</evidence>
<organism evidence="2 3">
    <name type="scientific">Caerostris darwini</name>
    <dbReference type="NCBI Taxonomy" id="1538125"/>
    <lineage>
        <taxon>Eukaryota</taxon>
        <taxon>Metazoa</taxon>
        <taxon>Ecdysozoa</taxon>
        <taxon>Arthropoda</taxon>
        <taxon>Chelicerata</taxon>
        <taxon>Arachnida</taxon>
        <taxon>Araneae</taxon>
        <taxon>Araneomorphae</taxon>
        <taxon>Entelegynae</taxon>
        <taxon>Araneoidea</taxon>
        <taxon>Araneidae</taxon>
        <taxon>Caerostris</taxon>
    </lineage>
</organism>
<gene>
    <name evidence="2" type="ORF">CDAR_272071</name>
</gene>
<protein>
    <submittedName>
        <fullName evidence="2">Uncharacterized protein</fullName>
    </submittedName>
</protein>
<sequence length="81" mass="9120">MSKLSLLTSREAPWSIRLHHGHGTAFSRSPPSPSRYRLISVRNSDPTKRSELNGTEREALTNKPVSHSVRQTLTVAQRSKK</sequence>
<proteinExistence type="predicted"/>
<evidence type="ECO:0000313" key="3">
    <source>
        <dbReference type="Proteomes" id="UP001054837"/>
    </source>
</evidence>
<feature type="compositionally biased region" description="Polar residues" evidence="1">
    <location>
        <begin position="63"/>
        <end position="81"/>
    </location>
</feature>
<name>A0AAV4W0H2_9ARAC</name>
<reference evidence="2 3" key="1">
    <citation type="submission" date="2021-06" db="EMBL/GenBank/DDBJ databases">
        <title>Caerostris darwini draft genome.</title>
        <authorList>
            <person name="Kono N."/>
            <person name="Arakawa K."/>
        </authorList>
    </citation>
    <scope>NUCLEOTIDE SEQUENCE [LARGE SCALE GENOMIC DNA]</scope>
</reference>
<dbReference type="EMBL" id="BPLQ01013968">
    <property type="protein sequence ID" value="GIY76240.1"/>
    <property type="molecule type" value="Genomic_DNA"/>
</dbReference>
<dbReference type="Proteomes" id="UP001054837">
    <property type="component" value="Unassembled WGS sequence"/>
</dbReference>
<dbReference type="AlphaFoldDB" id="A0AAV4W0H2"/>
<feature type="region of interest" description="Disordered" evidence="1">
    <location>
        <begin position="13"/>
        <end position="81"/>
    </location>
</feature>
<evidence type="ECO:0000256" key="1">
    <source>
        <dbReference type="SAM" id="MobiDB-lite"/>
    </source>
</evidence>